<dbReference type="EMBL" id="DF238840">
    <property type="protein sequence ID" value="GAF25304.1"/>
    <property type="molecule type" value="Genomic_DNA"/>
</dbReference>
<organism evidence="3">
    <name type="scientific">Moorella thermoacetica Y72</name>
    <dbReference type="NCBI Taxonomy" id="1325331"/>
    <lineage>
        <taxon>Bacteria</taxon>
        <taxon>Bacillati</taxon>
        <taxon>Bacillota</taxon>
        <taxon>Clostridia</taxon>
        <taxon>Neomoorellales</taxon>
        <taxon>Neomoorellaceae</taxon>
        <taxon>Neomoorella</taxon>
    </lineage>
</organism>
<dbReference type="InterPro" id="IPR036526">
    <property type="entry name" value="C-N_Hydrolase_sf"/>
</dbReference>
<dbReference type="PANTHER" id="PTHR43674">
    <property type="entry name" value="NITRILASE C965.09-RELATED"/>
    <property type="match status" value="1"/>
</dbReference>
<dbReference type="Proteomes" id="UP000063718">
    <property type="component" value="Unassembled WGS sequence"/>
</dbReference>
<name>A0A0S6UBJ9_NEOTH</name>
<dbReference type="InterPro" id="IPR003010">
    <property type="entry name" value="C-N_Hydrolase"/>
</dbReference>
<gene>
    <name evidence="3" type="ORF">MTY_0636</name>
</gene>
<dbReference type="CDD" id="cd07197">
    <property type="entry name" value="nitrilase"/>
    <property type="match status" value="1"/>
</dbReference>
<accession>A0A0S6UBJ9</accession>
<reference evidence="3" key="1">
    <citation type="journal article" date="2014" name="Gene">
        <title>Genome-guided analysis of transformation efficiency and carbon dioxide assimilation by Moorella thermoacetica Y72.</title>
        <authorList>
            <person name="Tsukahara K."/>
            <person name="Kita A."/>
            <person name="Nakashimada Y."/>
            <person name="Hoshino T."/>
            <person name="Murakami K."/>
        </authorList>
    </citation>
    <scope>NUCLEOTIDE SEQUENCE [LARGE SCALE GENOMIC DNA]</scope>
    <source>
        <strain evidence="3">Y72</strain>
    </source>
</reference>
<dbReference type="PROSITE" id="PS50263">
    <property type="entry name" value="CN_HYDROLASE"/>
    <property type="match status" value="1"/>
</dbReference>
<dbReference type="Gene3D" id="3.60.110.10">
    <property type="entry name" value="Carbon-nitrogen hydrolase"/>
    <property type="match status" value="1"/>
</dbReference>
<dbReference type="PANTHER" id="PTHR43674:SF2">
    <property type="entry name" value="BETA-UREIDOPROPIONASE"/>
    <property type="match status" value="1"/>
</dbReference>
<evidence type="ECO:0000256" key="1">
    <source>
        <dbReference type="ARBA" id="ARBA00022801"/>
    </source>
</evidence>
<evidence type="ECO:0000313" key="3">
    <source>
        <dbReference type="EMBL" id="GAF25304.1"/>
    </source>
</evidence>
<keyword evidence="1 3" id="KW-0378">Hydrolase</keyword>
<protein>
    <submittedName>
        <fullName evidence="3">Predicted amidohydrolase</fullName>
    </submittedName>
</protein>
<feature type="domain" description="CN hydrolase" evidence="2">
    <location>
        <begin position="3"/>
        <end position="242"/>
    </location>
</feature>
<dbReference type="Pfam" id="PF00795">
    <property type="entry name" value="CN_hydrolase"/>
    <property type="match status" value="1"/>
</dbReference>
<dbReference type="SUPFAM" id="SSF56317">
    <property type="entry name" value="Carbon-nitrogen hydrolase"/>
    <property type="match status" value="1"/>
</dbReference>
<dbReference type="InterPro" id="IPR050345">
    <property type="entry name" value="Aliph_Amidase/BUP"/>
</dbReference>
<proteinExistence type="predicted"/>
<evidence type="ECO:0000259" key="2">
    <source>
        <dbReference type="PROSITE" id="PS50263"/>
    </source>
</evidence>
<dbReference type="GO" id="GO:0016811">
    <property type="term" value="F:hydrolase activity, acting on carbon-nitrogen (but not peptide) bonds, in linear amides"/>
    <property type="evidence" value="ECO:0007669"/>
    <property type="project" value="UniProtKB-ARBA"/>
</dbReference>
<sequence>MILRLGAAQMFIADSMAVNEATILRLAGEAAGRGVELLVFPEMGLTGYNPAALGRPGFKEELEGALARIARRAVDLGVGLIVGRAEFAGERLFNAASVFLPDGSVHTYRKIYLTDAEARYFTPGTGHLVFNYKGSKFGVIICRDQNYPELARQIAAEGARALFILSAHYYQPGEARWKLPKNRALPIARAVENHCYVLLANAVGSHIGMVSLGNSLIADPEGSLVVMADEASETLLTCDLPGDNIHQAR</sequence>
<dbReference type="AlphaFoldDB" id="A0A0S6UBJ9"/>